<comment type="caution">
    <text evidence="1">The sequence shown here is derived from an EMBL/GenBank/DDBJ whole genome shotgun (WGS) entry which is preliminary data.</text>
</comment>
<protein>
    <submittedName>
        <fullName evidence="1">Uncharacterized protein</fullName>
    </submittedName>
</protein>
<reference evidence="1" key="2">
    <citation type="journal article" date="2019" name="Genome Biol. Evol.">
        <title>Day and night: Metabolic profiles and evolutionary relationships of six axenic non-marine cyanobacteria.</title>
        <authorList>
            <person name="Will S.E."/>
            <person name="Henke P."/>
            <person name="Boedeker C."/>
            <person name="Huang S."/>
            <person name="Brinkmann H."/>
            <person name="Rohde M."/>
            <person name="Jarek M."/>
            <person name="Friedl T."/>
            <person name="Seufert S."/>
            <person name="Schumacher M."/>
            <person name="Overmann J."/>
            <person name="Neumann-Schaal M."/>
            <person name="Petersen J."/>
        </authorList>
    </citation>
    <scope>NUCLEOTIDE SEQUENCE [LARGE SCALE GENOMIC DNA]</scope>
    <source>
        <strain evidence="1">PCC 7102</strain>
    </source>
</reference>
<dbReference type="RefSeq" id="WP_127087543.1">
    <property type="nucleotide sequence ID" value="NZ_RSCL01000059.1"/>
</dbReference>
<dbReference type="Proteomes" id="UP000271624">
    <property type="component" value="Unassembled WGS sequence"/>
</dbReference>
<evidence type="ECO:0000313" key="1">
    <source>
        <dbReference type="EMBL" id="RUS93437.1"/>
    </source>
</evidence>
<dbReference type="AlphaFoldDB" id="A0A433UHY0"/>
<evidence type="ECO:0000313" key="2">
    <source>
        <dbReference type="Proteomes" id="UP000271624"/>
    </source>
</evidence>
<proteinExistence type="predicted"/>
<dbReference type="SUPFAM" id="SSF46689">
    <property type="entry name" value="Homeodomain-like"/>
    <property type="match status" value="1"/>
</dbReference>
<reference evidence="1" key="1">
    <citation type="submission" date="2018-12" db="EMBL/GenBank/DDBJ databases">
        <authorList>
            <person name="Will S."/>
            <person name="Neumann-Schaal M."/>
            <person name="Henke P."/>
        </authorList>
    </citation>
    <scope>NUCLEOTIDE SEQUENCE</scope>
    <source>
        <strain evidence="1">PCC 7102</strain>
    </source>
</reference>
<dbReference type="EMBL" id="RSCL01000059">
    <property type="protein sequence ID" value="RUS93437.1"/>
    <property type="molecule type" value="Genomic_DNA"/>
</dbReference>
<dbReference type="OrthoDB" id="489668at2"/>
<sequence>MPPLALSPIEKKALEHVAITSSTEVKRRVKILLMLNAGEKWAKIAQDAKVTDHSISKWKKRWVASKLQPQTWDDAVAKVEEILGGGMGRPKKVKAKTEVSKIVEISEWCKTRQPGANTYQHNKQVAEAAKQKGLPEMSPRTVGRLLEENKVLSN</sequence>
<dbReference type="InterPro" id="IPR009057">
    <property type="entry name" value="Homeodomain-like_sf"/>
</dbReference>
<gene>
    <name evidence="1" type="ORF">DSM106972_096330</name>
</gene>
<accession>A0A433UHY0</accession>
<name>A0A433UHY0_9CYAN</name>
<dbReference type="Pfam" id="PF13384">
    <property type="entry name" value="HTH_23"/>
    <property type="match status" value="1"/>
</dbReference>
<keyword evidence="2" id="KW-1185">Reference proteome</keyword>
<organism evidence="1 2">
    <name type="scientific">Dulcicalothrix desertica PCC 7102</name>
    <dbReference type="NCBI Taxonomy" id="232991"/>
    <lineage>
        <taxon>Bacteria</taxon>
        <taxon>Bacillati</taxon>
        <taxon>Cyanobacteriota</taxon>
        <taxon>Cyanophyceae</taxon>
        <taxon>Nostocales</taxon>
        <taxon>Calotrichaceae</taxon>
        <taxon>Dulcicalothrix</taxon>
    </lineage>
</organism>